<evidence type="ECO:0000313" key="11">
    <source>
        <dbReference type="Proteomes" id="UP000198635"/>
    </source>
</evidence>
<keyword evidence="4 8" id="KW-0472">Membrane</keyword>
<dbReference type="InterPro" id="IPR003282">
    <property type="entry name" value="T3SS_SctJ"/>
</dbReference>
<dbReference type="InterPro" id="IPR006182">
    <property type="entry name" value="FliF_N_dom"/>
</dbReference>
<evidence type="ECO:0000256" key="4">
    <source>
        <dbReference type="ARBA" id="ARBA00023136"/>
    </source>
</evidence>
<dbReference type="STRING" id="52560.SAMN04488082_10250"/>
<evidence type="ECO:0000256" key="2">
    <source>
        <dbReference type="ARBA" id="ARBA00009509"/>
    </source>
</evidence>
<keyword evidence="5" id="KW-0564">Palmitate</keyword>
<dbReference type="PANTHER" id="PTHR30046">
    <property type="entry name" value="FLAGELLAR M-RING PROTEIN"/>
    <property type="match status" value="1"/>
</dbReference>
<keyword evidence="11" id="KW-1185">Reference proteome</keyword>
<reference evidence="11" key="1">
    <citation type="submission" date="2016-10" db="EMBL/GenBank/DDBJ databases">
        <authorList>
            <person name="Varghese N."/>
            <person name="Submissions S."/>
        </authorList>
    </citation>
    <scope>NUCLEOTIDE SEQUENCE [LARGE SCALE GENOMIC DNA]</scope>
    <source>
        <strain evidence="11">DSM 5918</strain>
    </source>
</reference>
<keyword evidence="6" id="KW-0998">Cell outer membrane</keyword>
<evidence type="ECO:0000256" key="1">
    <source>
        <dbReference type="ARBA" id="ARBA00004459"/>
    </source>
</evidence>
<comment type="subcellular location">
    <subcellularLocation>
        <location evidence="1">Cell outer membrane</location>
        <topology evidence="1">Lipid-anchor</topology>
    </subcellularLocation>
</comment>
<evidence type="ECO:0000313" key="10">
    <source>
        <dbReference type="EMBL" id="SFJ22724.1"/>
    </source>
</evidence>
<feature type="domain" description="Flagellar M-ring N-terminal" evidence="9">
    <location>
        <begin position="38"/>
        <end position="201"/>
    </location>
</feature>
<dbReference type="Pfam" id="PF01514">
    <property type="entry name" value="YscJ_FliF"/>
    <property type="match status" value="1"/>
</dbReference>
<dbReference type="NCBIfam" id="TIGR02544">
    <property type="entry name" value="III_secr_YscJ"/>
    <property type="match status" value="1"/>
</dbReference>
<evidence type="ECO:0000256" key="6">
    <source>
        <dbReference type="ARBA" id="ARBA00023237"/>
    </source>
</evidence>
<protein>
    <submittedName>
        <fullName evidence="10">Type III secretion apparatus lipoprotein, YscJ/HrcJ family</fullName>
    </submittedName>
</protein>
<gene>
    <name evidence="10" type="ORF">SAMN04488082_10250</name>
</gene>
<proteinExistence type="inferred from homology"/>
<dbReference type="AlphaFoldDB" id="A0A1I3PLX7"/>
<dbReference type="GO" id="GO:0009279">
    <property type="term" value="C:cell outer membrane"/>
    <property type="evidence" value="ECO:0007669"/>
    <property type="project" value="UniProtKB-SubCell"/>
</dbReference>
<dbReference type="InterPro" id="IPR043427">
    <property type="entry name" value="YscJ/FliF"/>
</dbReference>
<evidence type="ECO:0000256" key="5">
    <source>
        <dbReference type="ARBA" id="ARBA00023139"/>
    </source>
</evidence>
<dbReference type="EMBL" id="FORX01000002">
    <property type="protein sequence ID" value="SFJ22724.1"/>
    <property type="molecule type" value="Genomic_DNA"/>
</dbReference>
<evidence type="ECO:0000256" key="3">
    <source>
        <dbReference type="ARBA" id="ARBA00022729"/>
    </source>
</evidence>
<evidence type="ECO:0000259" key="9">
    <source>
        <dbReference type="Pfam" id="PF01514"/>
    </source>
</evidence>
<comment type="similarity">
    <text evidence="2">Belongs to the YscJ lipoprotein family.</text>
</comment>
<dbReference type="GO" id="GO:0009306">
    <property type="term" value="P:protein secretion"/>
    <property type="evidence" value="ECO:0007669"/>
    <property type="project" value="InterPro"/>
</dbReference>
<dbReference type="Proteomes" id="UP000198635">
    <property type="component" value="Unassembled WGS sequence"/>
</dbReference>
<organism evidence="10 11">
    <name type="scientific">Desulfomicrobium apsheronum</name>
    <dbReference type="NCBI Taxonomy" id="52560"/>
    <lineage>
        <taxon>Bacteria</taxon>
        <taxon>Pseudomonadati</taxon>
        <taxon>Thermodesulfobacteriota</taxon>
        <taxon>Desulfovibrionia</taxon>
        <taxon>Desulfovibrionales</taxon>
        <taxon>Desulfomicrobiaceae</taxon>
        <taxon>Desulfomicrobium</taxon>
    </lineage>
</organism>
<keyword evidence="8" id="KW-1133">Transmembrane helix</keyword>
<feature type="transmembrane region" description="Helical" evidence="8">
    <location>
        <begin position="232"/>
        <end position="257"/>
    </location>
</feature>
<dbReference type="RefSeq" id="WP_245751009.1">
    <property type="nucleotide sequence ID" value="NZ_FORX01000002.1"/>
</dbReference>
<dbReference type="PRINTS" id="PR01338">
    <property type="entry name" value="TYPE3OMKPROT"/>
</dbReference>
<dbReference type="Gene3D" id="3.30.300.30">
    <property type="match status" value="1"/>
</dbReference>
<keyword evidence="3" id="KW-0732">Signal</keyword>
<dbReference type="InterPro" id="IPR045851">
    <property type="entry name" value="AMP-bd_C_sf"/>
</dbReference>
<evidence type="ECO:0000256" key="8">
    <source>
        <dbReference type="SAM" id="Phobius"/>
    </source>
</evidence>
<name>A0A1I3PLX7_9BACT</name>
<dbReference type="Gene3D" id="3.30.70.1530">
    <property type="entry name" value="Hypothetical protein rpa1041"/>
    <property type="match status" value="1"/>
</dbReference>
<sequence length="272" mass="29484">MPTPNVSTPRGRFPLPDRLIPAILVVLLCLALAGCQVEVYRELSEEQANSMLTVLLKRDIQAKKVAEGKKGFSITVGEKQLVQALEILQENNLPRGSFTDMGQIFSGQGMISSPAEEQVRLAYAISQELADTFSRIDGVLTARVHVVPAGVAQAGEHQNLPSAAVFMRHLPDSPVTNLVARVREVTAKAVPNLDPERVSIMLVPARESVSVPMVGQERFMGIPYKPADGPPFVQALALLVAALCVSGGILLAGYELYRRNQRRKDSKAALPE</sequence>
<evidence type="ECO:0000256" key="7">
    <source>
        <dbReference type="ARBA" id="ARBA00023288"/>
    </source>
</evidence>
<accession>A0A1I3PLX7</accession>
<keyword evidence="7 10" id="KW-0449">Lipoprotein</keyword>
<keyword evidence="8" id="KW-0812">Transmembrane</keyword>
<dbReference type="PANTHER" id="PTHR30046:SF2">
    <property type="entry name" value="YOP PROTEINS TRANSLOCATION LIPOPROTEIN J"/>
    <property type="match status" value="1"/>
</dbReference>